<dbReference type="Gene3D" id="1.10.3720.10">
    <property type="entry name" value="MetI-like"/>
    <property type="match status" value="1"/>
</dbReference>
<proteinExistence type="predicted"/>
<dbReference type="InterPro" id="IPR035906">
    <property type="entry name" value="MetI-like_sf"/>
</dbReference>
<evidence type="ECO:0000256" key="5">
    <source>
        <dbReference type="ARBA" id="ARBA00022989"/>
    </source>
</evidence>
<evidence type="ECO:0000256" key="4">
    <source>
        <dbReference type="ARBA" id="ARBA00022692"/>
    </source>
</evidence>
<feature type="transmembrane region" description="Helical" evidence="8">
    <location>
        <begin position="14"/>
        <end position="35"/>
    </location>
</feature>
<dbReference type="OrthoDB" id="2063054at2"/>
<evidence type="ECO:0000256" key="8">
    <source>
        <dbReference type="SAM" id="Phobius"/>
    </source>
</evidence>
<protein>
    <submittedName>
        <fullName evidence="9">Uncharacterized protein</fullName>
    </submittedName>
</protein>
<dbReference type="AlphaFoldDB" id="A0A561V0W8"/>
<evidence type="ECO:0000256" key="1">
    <source>
        <dbReference type="ARBA" id="ARBA00004651"/>
    </source>
</evidence>
<evidence type="ECO:0000256" key="7">
    <source>
        <dbReference type="SAM" id="MobiDB-lite"/>
    </source>
</evidence>
<evidence type="ECO:0000256" key="2">
    <source>
        <dbReference type="ARBA" id="ARBA00022448"/>
    </source>
</evidence>
<keyword evidence="2" id="KW-0813">Transport</keyword>
<dbReference type="EMBL" id="VIWW01000001">
    <property type="protein sequence ID" value="TWG05237.1"/>
    <property type="molecule type" value="Genomic_DNA"/>
</dbReference>
<evidence type="ECO:0000313" key="11">
    <source>
        <dbReference type="Proteomes" id="UP000318186"/>
    </source>
</evidence>
<comment type="subcellular location">
    <subcellularLocation>
        <location evidence="1">Cell membrane</location>
        <topology evidence="1">Multi-pass membrane protein</topology>
    </subcellularLocation>
</comment>
<evidence type="ECO:0000313" key="12">
    <source>
        <dbReference type="Proteomes" id="UP001330827"/>
    </source>
</evidence>
<keyword evidence="6 8" id="KW-0472">Membrane</keyword>
<dbReference type="RefSeq" id="WP_145765208.1">
    <property type="nucleotide sequence ID" value="NZ_CP109114.1"/>
</dbReference>
<dbReference type="Proteomes" id="UP000318186">
    <property type="component" value="Unassembled WGS sequence"/>
</dbReference>
<feature type="transmembrane region" description="Helical" evidence="8">
    <location>
        <begin position="47"/>
        <end position="68"/>
    </location>
</feature>
<accession>A0A561V0W8</accession>
<evidence type="ECO:0000313" key="10">
    <source>
        <dbReference type="EMBL" id="WSC13727.1"/>
    </source>
</evidence>
<dbReference type="Proteomes" id="UP001330827">
    <property type="component" value="Chromosome"/>
</dbReference>
<gene>
    <name evidence="9" type="ORF">FHX80_113714</name>
    <name evidence="10" type="ORF">OIE64_13350</name>
</gene>
<reference evidence="9 11" key="1">
    <citation type="submission" date="2019-06" db="EMBL/GenBank/DDBJ databases">
        <title>Sequencing the genomes of 1000 actinobacteria strains.</title>
        <authorList>
            <person name="Klenk H.-P."/>
        </authorList>
    </citation>
    <scope>NUCLEOTIDE SEQUENCE [LARGE SCALE GENOMIC DNA]</scope>
    <source>
        <strain evidence="9 11">DSM 42059</strain>
    </source>
</reference>
<dbReference type="EMBL" id="CP109114">
    <property type="protein sequence ID" value="WSC13727.1"/>
    <property type="molecule type" value="Genomic_DNA"/>
</dbReference>
<sequence>MDGAGPRSLTHSPLIAAMTAPVSTLIASAAGYAFARIPVPGRGVLPALVVATLMIPGSVTFVPTFVVVGSMGGPCDPRIAWPEPGRPERRPGPPPPTGEAPVVFRGAAGRPRTHLSAVTAISVTPRSGRRMLRLVQVMDVMTAKDVAC</sequence>
<feature type="region of interest" description="Disordered" evidence="7">
    <location>
        <begin position="81"/>
        <end position="101"/>
    </location>
</feature>
<name>A0A561V0W8_9ACTN</name>
<keyword evidence="5 8" id="KW-1133">Transmembrane helix</keyword>
<dbReference type="SUPFAM" id="SSF161098">
    <property type="entry name" value="MetI-like"/>
    <property type="match status" value="1"/>
</dbReference>
<dbReference type="PANTHER" id="PTHR43744">
    <property type="entry name" value="ABC TRANSPORTER PERMEASE PROTEIN MG189-RELATED-RELATED"/>
    <property type="match status" value="1"/>
</dbReference>
<keyword evidence="4 8" id="KW-0812">Transmembrane</keyword>
<organism evidence="9 11">
    <name type="scientific">Streptomyces brevispora</name>
    <dbReference type="NCBI Taxonomy" id="887462"/>
    <lineage>
        <taxon>Bacteria</taxon>
        <taxon>Bacillati</taxon>
        <taxon>Actinomycetota</taxon>
        <taxon>Actinomycetes</taxon>
        <taxon>Kitasatosporales</taxon>
        <taxon>Streptomycetaceae</taxon>
        <taxon>Streptomyces</taxon>
    </lineage>
</organism>
<evidence type="ECO:0000256" key="3">
    <source>
        <dbReference type="ARBA" id="ARBA00022475"/>
    </source>
</evidence>
<keyword evidence="12" id="KW-1185">Reference proteome</keyword>
<dbReference type="PANTHER" id="PTHR43744:SF12">
    <property type="entry name" value="ABC TRANSPORTER PERMEASE PROTEIN MG189-RELATED"/>
    <property type="match status" value="1"/>
</dbReference>
<evidence type="ECO:0000313" key="9">
    <source>
        <dbReference type="EMBL" id="TWG05237.1"/>
    </source>
</evidence>
<reference evidence="10 12" key="2">
    <citation type="submission" date="2022-10" db="EMBL/GenBank/DDBJ databases">
        <title>The complete genomes of actinobacterial strains from the NBC collection.</title>
        <authorList>
            <person name="Joergensen T.S."/>
            <person name="Alvarez Arevalo M."/>
            <person name="Sterndorff E.B."/>
            <person name="Faurdal D."/>
            <person name="Vuksanovic O."/>
            <person name="Mourched A.-S."/>
            <person name="Charusanti P."/>
            <person name="Shaw S."/>
            <person name="Blin K."/>
            <person name="Weber T."/>
        </authorList>
    </citation>
    <scope>NUCLEOTIDE SEQUENCE [LARGE SCALE GENOMIC DNA]</scope>
    <source>
        <strain evidence="10 12">NBC 01769</strain>
    </source>
</reference>
<evidence type="ECO:0000256" key="6">
    <source>
        <dbReference type="ARBA" id="ARBA00023136"/>
    </source>
</evidence>
<dbReference type="GO" id="GO:0005886">
    <property type="term" value="C:plasma membrane"/>
    <property type="evidence" value="ECO:0007669"/>
    <property type="project" value="UniProtKB-SubCell"/>
</dbReference>
<keyword evidence="3" id="KW-1003">Cell membrane</keyword>